<evidence type="ECO:0000256" key="1">
    <source>
        <dbReference type="SAM" id="MobiDB-lite"/>
    </source>
</evidence>
<dbReference type="Gene3D" id="2.60.40.2070">
    <property type="match status" value="1"/>
</dbReference>
<comment type="caution">
    <text evidence="3">The sequence shown here is derived from an EMBL/GenBank/DDBJ whole genome shotgun (WGS) entry which is preliminary data.</text>
</comment>
<name>A0A6I5RXD5_9PSED</name>
<dbReference type="Pfam" id="PF00577">
    <property type="entry name" value="Usher"/>
    <property type="match status" value="1"/>
</dbReference>
<feature type="region of interest" description="Disordered" evidence="1">
    <location>
        <begin position="102"/>
        <end position="122"/>
    </location>
</feature>
<protein>
    <submittedName>
        <fullName evidence="3">Fimbria/pilus outer membrane usher protein</fullName>
    </submittedName>
</protein>
<proteinExistence type="predicted"/>
<evidence type="ECO:0000313" key="4">
    <source>
        <dbReference type="Proteomes" id="UP000471751"/>
    </source>
</evidence>
<dbReference type="AlphaFoldDB" id="A0A6I5RXD5"/>
<dbReference type="Pfam" id="PF13953">
    <property type="entry name" value="PapC_C"/>
    <property type="match status" value="1"/>
</dbReference>
<dbReference type="InterPro" id="IPR042186">
    <property type="entry name" value="FimD_plug_dom"/>
</dbReference>
<dbReference type="InterPro" id="IPR043142">
    <property type="entry name" value="PapC-like_C_sf"/>
</dbReference>
<dbReference type="Gene3D" id="2.60.40.2610">
    <property type="entry name" value="Outer membrane usher protein FimD, plug domain"/>
    <property type="match status" value="1"/>
</dbReference>
<sequence>CLGSLSISSNLSQNINVSANYTRQSDGFRSLHDTVQAPNQDRTNPMTRDQYGIGLGWNDARLGSLTAGYSRSNRFDGQTSNHVNANWSKSFKHATVSLNLSRDLGGRTGSGNGAEQPDQARERNTAMYLTVSVPLGGNRSVSSFASKRDGNTRFGTTFQDYSSDFASYRLSTERDAQQQSFSGDVNMLPRFAQASLGYSRTGADSRTYSGQLRGGVALHGGGVTLSPYPLTDTFGVAKVGDVSGVKLNTPGGPVWTDPWGNAVLPQVNAYGSTPIEIDTKSLPRNVDIQNGFKALSAGRGSVSTLDFPVIKSRRALLHVTDEAGNTIGKGASVFNAQGDFVTTVVEDGKVFISNVELNDALTISLGEEQSCNVSFMLPDEQDLNVYFETANATCSTS</sequence>
<dbReference type="GO" id="GO:0009297">
    <property type="term" value="P:pilus assembly"/>
    <property type="evidence" value="ECO:0007669"/>
    <property type="project" value="InterPro"/>
</dbReference>
<feature type="non-terminal residue" evidence="3">
    <location>
        <position position="1"/>
    </location>
</feature>
<dbReference type="GO" id="GO:0009279">
    <property type="term" value="C:cell outer membrane"/>
    <property type="evidence" value="ECO:0007669"/>
    <property type="project" value="TreeGrafter"/>
</dbReference>
<evidence type="ECO:0000259" key="2">
    <source>
        <dbReference type="Pfam" id="PF13953"/>
    </source>
</evidence>
<dbReference type="PANTHER" id="PTHR30451:SF8">
    <property type="entry name" value="FIMBRIAL USHER PROTEIN"/>
    <property type="match status" value="1"/>
</dbReference>
<dbReference type="GO" id="GO:0015473">
    <property type="term" value="F:fimbrial usher porin activity"/>
    <property type="evidence" value="ECO:0007669"/>
    <property type="project" value="InterPro"/>
</dbReference>
<reference evidence="3 4" key="1">
    <citation type="submission" date="2020-02" db="EMBL/GenBank/DDBJ databases">
        <title>Broccoli isolated Pseudomonas sp.</title>
        <authorList>
            <person name="Fujikawa T."/>
            <person name="Sawada H."/>
        </authorList>
    </citation>
    <scope>NUCLEOTIDE SEQUENCE [LARGE SCALE GENOMIC DNA]</scope>
    <source>
        <strain evidence="3 4">JCM 32154</strain>
    </source>
</reference>
<organism evidence="3 4">
    <name type="scientific">Pseudomonas laurentiana</name>
    <dbReference type="NCBI Taxonomy" id="2364649"/>
    <lineage>
        <taxon>Bacteria</taxon>
        <taxon>Pseudomonadati</taxon>
        <taxon>Pseudomonadota</taxon>
        <taxon>Gammaproteobacteria</taxon>
        <taxon>Pseudomonadales</taxon>
        <taxon>Pseudomonadaceae</taxon>
        <taxon>Pseudomonas</taxon>
    </lineage>
</organism>
<dbReference type="EMBL" id="JAAHBT010000418">
    <property type="protein sequence ID" value="NES12041.1"/>
    <property type="molecule type" value="Genomic_DNA"/>
</dbReference>
<keyword evidence="4" id="KW-1185">Reference proteome</keyword>
<accession>A0A6I5RXD5</accession>
<evidence type="ECO:0000313" key="3">
    <source>
        <dbReference type="EMBL" id="NES12041.1"/>
    </source>
</evidence>
<feature type="domain" description="PapC-like C-terminal" evidence="2">
    <location>
        <begin position="316"/>
        <end position="378"/>
    </location>
</feature>
<gene>
    <name evidence="3" type="ORF">G3O07_23675</name>
</gene>
<dbReference type="InterPro" id="IPR000015">
    <property type="entry name" value="Fimb_usher"/>
</dbReference>
<dbReference type="PANTHER" id="PTHR30451">
    <property type="entry name" value="OUTER MEMBRANE USHER PROTEIN"/>
    <property type="match status" value="1"/>
</dbReference>
<dbReference type="InterPro" id="IPR025949">
    <property type="entry name" value="PapC-like_C"/>
</dbReference>
<dbReference type="Proteomes" id="UP000471751">
    <property type="component" value="Unassembled WGS sequence"/>
</dbReference>